<organism evidence="3 4">
    <name type="scientific">Devosia pacifica</name>
    <dbReference type="NCBI Taxonomy" id="1335967"/>
    <lineage>
        <taxon>Bacteria</taxon>
        <taxon>Pseudomonadati</taxon>
        <taxon>Pseudomonadota</taxon>
        <taxon>Alphaproteobacteria</taxon>
        <taxon>Hyphomicrobiales</taxon>
        <taxon>Devosiaceae</taxon>
        <taxon>Devosia</taxon>
    </lineage>
</organism>
<dbReference type="EMBL" id="BMZE01000004">
    <property type="protein sequence ID" value="GHA36653.1"/>
    <property type="molecule type" value="Genomic_DNA"/>
</dbReference>
<feature type="chain" id="PRO_5037356939" description="Phosphodiester glycosidase domain-containing protein" evidence="1">
    <location>
        <begin position="24"/>
        <end position="254"/>
    </location>
</feature>
<accession>A0A918SFX0</accession>
<keyword evidence="4" id="KW-1185">Reference proteome</keyword>
<sequence>MRLWALGMIFGLLAMTPSSPASAQHCSPARFAEAGYIVCTVDPAAEDLRLFWQGPEGAPYKHFMNLGAALADQDERLVFAMNAGMYLPDFTPSGLYVENGEELRPLNTISIEAEPAKTPNFYKKPNGVFFLSEAGAGVMTTEAFEASRPPVRYATQSGPMLVIDGELHPALIPGSTDRTRRSGVGVCEDGKVRLAISEDDVNFHDFARLFRDELKCSNALFLDGGNGTGLYDPSIRRRDVSWHGGFGPMIGLVE</sequence>
<evidence type="ECO:0000313" key="4">
    <source>
        <dbReference type="Proteomes" id="UP000646579"/>
    </source>
</evidence>
<gene>
    <name evidence="3" type="ORF">GCM10007989_35970</name>
</gene>
<evidence type="ECO:0000313" key="3">
    <source>
        <dbReference type="EMBL" id="GHA36653.1"/>
    </source>
</evidence>
<dbReference type="Pfam" id="PF09992">
    <property type="entry name" value="NAGPA"/>
    <property type="match status" value="1"/>
</dbReference>
<dbReference type="AlphaFoldDB" id="A0A918SFX0"/>
<name>A0A918SFX0_9HYPH</name>
<protein>
    <recommendedName>
        <fullName evidence="2">Phosphodiester glycosidase domain-containing protein</fullName>
    </recommendedName>
</protein>
<proteinExistence type="predicted"/>
<feature type="signal peptide" evidence="1">
    <location>
        <begin position="1"/>
        <end position="23"/>
    </location>
</feature>
<reference evidence="3" key="1">
    <citation type="journal article" date="2014" name="Int. J. Syst. Evol. Microbiol.">
        <title>Complete genome sequence of Corynebacterium casei LMG S-19264T (=DSM 44701T), isolated from a smear-ripened cheese.</title>
        <authorList>
            <consortium name="US DOE Joint Genome Institute (JGI-PGF)"/>
            <person name="Walter F."/>
            <person name="Albersmeier A."/>
            <person name="Kalinowski J."/>
            <person name="Ruckert C."/>
        </authorList>
    </citation>
    <scope>NUCLEOTIDE SEQUENCE</scope>
    <source>
        <strain evidence="3">KCTC 32437</strain>
    </source>
</reference>
<keyword evidence="1" id="KW-0732">Signal</keyword>
<dbReference type="InterPro" id="IPR018711">
    <property type="entry name" value="NAGPA"/>
</dbReference>
<evidence type="ECO:0000259" key="2">
    <source>
        <dbReference type="Pfam" id="PF09992"/>
    </source>
</evidence>
<reference evidence="3" key="2">
    <citation type="submission" date="2020-09" db="EMBL/GenBank/DDBJ databases">
        <authorList>
            <person name="Sun Q."/>
            <person name="Kim S."/>
        </authorList>
    </citation>
    <scope>NUCLEOTIDE SEQUENCE</scope>
    <source>
        <strain evidence="3">KCTC 32437</strain>
    </source>
</reference>
<evidence type="ECO:0000256" key="1">
    <source>
        <dbReference type="SAM" id="SignalP"/>
    </source>
</evidence>
<comment type="caution">
    <text evidence="3">The sequence shown here is derived from an EMBL/GenBank/DDBJ whole genome shotgun (WGS) entry which is preliminary data.</text>
</comment>
<dbReference type="Proteomes" id="UP000646579">
    <property type="component" value="Unassembled WGS sequence"/>
</dbReference>
<feature type="domain" description="Phosphodiester glycosidase" evidence="2">
    <location>
        <begin position="77"/>
        <end position="231"/>
    </location>
</feature>